<keyword evidence="5" id="KW-0676">Redox-active center</keyword>
<dbReference type="OrthoDB" id="9811352at2"/>
<protein>
    <submittedName>
        <fullName evidence="7">DsbE family thiol:disulfide interchange protein</fullName>
    </submittedName>
</protein>
<evidence type="ECO:0000256" key="1">
    <source>
        <dbReference type="ARBA" id="ARBA00004196"/>
    </source>
</evidence>
<evidence type="ECO:0000313" key="7">
    <source>
        <dbReference type="EMBL" id="PLC50852.1"/>
    </source>
</evidence>
<dbReference type="GO" id="GO:0030288">
    <property type="term" value="C:outer membrane-bounded periplasmic space"/>
    <property type="evidence" value="ECO:0007669"/>
    <property type="project" value="InterPro"/>
</dbReference>
<dbReference type="PROSITE" id="PS00194">
    <property type="entry name" value="THIOREDOXIN_1"/>
    <property type="match status" value="1"/>
</dbReference>
<feature type="domain" description="Thioredoxin" evidence="6">
    <location>
        <begin position="32"/>
        <end position="170"/>
    </location>
</feature>
<reference evidence="7 8" key="1">
    <citation type="submission" date="2017-10" db="EMBL/GenBank/DDBJ databases">
        <title>Two draft genome sequences of Pusillimonas sp. strains isolated from a nitrate- and radionuclide-contaminated groundwater in Russia.</title>
        <authorList>
            <person name="Grouzdev D.S."/>
            <person name="Tourova T.P."/>
            <person name="Goeva M.A."/>
            <person name="Babich T.L."/>
            <person name="Sokolova D.S."/>
            <person name="Abdullin R."/>
            <person name="Poltaraus A.B."/>
            <person name="Toshchakov S.V."/>
            <person name="Nazina T.N."/>
        </authorList>
    </citation>
    <scope>NUCLEOTIDE SEQUENCE [LARGE SCALE GENOMIC DNA]</scope>
    <source>
        <strain evidence="7 8">JR1/69-3-13</strain>
    </source>
</reference>
<keyword evidence="4" id="KW-1015">Disulfide bond</keyword>
<dbReference type="GO" id="GO:0015036">
    <property type="term" value="F:disulfide oxidoreductase activity"/>
    <property type="evidence" value="ECO:0007669"/>
    <property type="project" value="InterPro"/>
</dbReference>
<evidence type="ECO:0000256" key="2">
    <source>
        <dbReference type="ARBA" id="ARBA00007758"/>
    </source>
</evidence>
<dbReference type="EMBL" id="PDNW01000003">
    <property type="protein sequence ID" value="PLC50852.1"/>
    <property type="molecule type" value="Genomic_DNA"/>
</dbReference>
<dbReference type="InterPro" id="IPR013766">
    <property type="entry name" value="Thioredoxin_domain"/>
</dbReference>
<dbReference type="GO" id="GO:0017004">
    <property type="term" value="P:cytochrome complex assembly"/>
    <property type="evidence" value="ECO:0007669"/>
    <property type="project" value="UniProtKB-KW"/>
</dbReference>
<evidence type="ECO:0000259" key="6">
    <source>
        <dbReference type="PROSITE" id="PS51352"/>
    </source>
</evidence>
<dbReference type="SUPFAM" id="SSF52833">
    <property type="entry name" value="Thioredoxin-like"/>
    <property type="match status" value="1"/>
</dbReference>
<evidence type="ECO:0000313" key="8">
    <source>
        <dbReference type="Proteomes" id="UP000234190"/>
    </source>
</evidence>
<dbReference type="NCBIfam" id="TIGR00385">
    <property type="entry name" value="dsbE"/>
    <property type="match status" value="1"/>
</dbReference>
<dbReference type="RefSeq" id="WP_102072808.1">
    <property type="nucleotide sequence ID" value="NZ_PDNW01000003.1"/>
</dbReference>
<dbReference type="Proteomes" id="UP000234190">
    <property type="component" value="Unassembled WGS sequence"/>
</dbReference>
<gene>
    <name evidence="7" type="ORF">CR159_04395</name>
</gene>
<organism evidence="7 8">
    <name type="scientific">Pollutimonas subterranea</name>
    <dbReference type="NCBI Taxonomy" id="2045210"/>
    <lineage>
        <taxon>Bacteria</taxon>
        <taxon>Pseudomonadati</taxon>
        <taxon>Pseudomonadota</taxon>
        <taxon>Betaproteobacteria</taxon>
        <taxon>Burkholderiales</taxon>
        <taxon>Alcaligenaceae</taxon>
        <taxon>Pollutimonas</taxon>
    </lineage>
</organism>
<evidence type="ECO:0000256" key="3">
    <source>
        <dbReference type="ARBA" id="ARBA00022748"/>
    </source>
</evidence>
<sequence>MTRFLLPLAAFIVLVGFLAVGLTLKPSDVPSPLINNPAPDFTLPQLASADETFTPQDMKGKVWLLNVWASWCPPCLEEHPVITDLATTHALSIVGLNYKDAPEDAISWLKRHGNAYETSVSDEQGLAGNDYGVYGVPETYVIDKSGVIRYKHTGAVSYSEARDTIMPLIRELQQ</sequence>
<comment type="similarity">
    <text evidence="2">Belongs to the thioredoxin family. DsbE subfamily.</text>
</comment>
<evidence type="ECO:0000256" key="4">
    <source>
        <dbReference type="ARBA" id="ARBA00023157"/>
    </source>
</evidence>
<dbReference type="PROSITE" id="PS51352">
    <property type="entry name" value="THIOREDOXIN_2"/>
    <property type="match status" value="1"/>
</dbReference>
<accession>A0A2N4U756</accession>
<name>A0A2N4U756_9BURK</name>
<dbReference type="CDD" id="cd03010">
    <property type="entry name" value="TlpA_like_DsbE"/>
    <property type="match status" value="1"/>
</dbReference>
<dbReference type="InterPro" id="IPR017937">
    <property type="entry name" value="Thioredoxin_CS"/>
</dbReference>
<proteinExistence type="inferred from homology"/>
<comment type="subcellular location">
    <subcellularLocation>
        <location evidence="1">Cell envelope</location>
    </subcellularLocation>
</comment>
<dbReference type="InterPro" id="IPR036249">
    <property type="entry name" value="Thioredoxin-like_sf"/>
</dbReference>
<comment type="caution">
    <text evidence="7">The sequence shown here is derived from an EMBL/GenBank/DDBJ whole genome shotgun (WGS) entry which is preliminary data.</text>
</comment>
<dbReference type="InterPro" id="IPR050553">
    <property type="entry name" value="Thioredoxin_ResA/DsbE_sf"/>
</dbReference>
<dbReference type="PANTHER" id="PTHR42852:SF6">
    <property type="entry name" value="THIOL:DISULFIDE INTERCHANGE PROTEIN DSBE"/>
    <property type="match status" value="1"/>
</dbReference>
<dbReference type="PANTHER" id="PTHR42852">
    <property type="entry name" value="THIOL:DISULFIDE INTERCHANGE PROTEIN DSBE"/>
    <property type="match status" value="1"/>
</dbReference>
<dbReference type="Gene3D" id="3.40.30.10">
    <property type="entry name" value="Glutaredoxin"/>
    <property type="match status" value="1"/>
</dbReference>
<dbReference type="Pfam" id="PF08534">
    <property type="entry name" value="Redoxin"/>
    <property type="match status" value="1"/>
</dbReference>
<dbReference type="AlphaFoldDB" id="A0A2N4U756"/>
<keyword evidence="3" id="KW-0201">Cytochrome c-type biogenesis</keyword>
<keyword evidence="8" id="KW-1185">Reference proteome</keyword>
<dbReference type="InterPro" id="IPR013740">
    <property type="entry name" value="Redoxin"/>
</dbReference>
<dbReference type="InterPro" id="IPR004799">
    <property type="entry name" value="Periplasmic_diS_OxRdtase_DsbE"/>
</dbReference>
<evidence type="ECO:0000256" key="5">
    <source>
        <dbReference type="ARBA" id="ARBA00023284"/>
    </source>
</evidence>